<keyword evidence="3" id="KW-1185">Reference proteome</keyword>
<organism evidence="2 3">
    <name type="scientific">Hibiscus syriacus</name>
    <name type="common">Rose of Sharon</name>
    <dbReference type="NCBI Taxonomy" id="106335"/>
    <lineage>
        <taxon>Eukaryota</taxon>
        <taxon>Viridiplantae</taxon>
        <taxon>Streptophyta</taxon>
        <taxon>Embryophyta</taxon>
        <taxon>Tracheophyta</taxon>
        <taxon>Spermatophyta</taxon>
        <taxon>Magnoliopsida</taxon>
        <taxon>eudicotyledons</taxon>
        <taxon>Gunneridae</taxon>
        <taxon>Pentapetalae</taxon>
        <taxon>rosids</taxon>
        <taxon>malvids</taxon>
        <taxon>Malvales</taxon>
        <taxon>Malvaceae</taxon>
        <taxon>Malvoideae</taxon>
        <taxon>Hibiscus</taxon>
    </lineage>
</organism>
<dbReference type="Proteomes" id="UP000436088">
    <property type="component" value="Unassembled WGS sequence"/>
</dbReference>
<dbReference type="InterPro" id="IPR056789">
    <property type="entry name" value="LRR_R13L1-DRL21"/>
</dbReference>
<name>A0A6A3BX11_HIBSY</name>
<dbReference type="Pfam" id="PF25019">
    <property type="entry name" value="LRR_R13L1-DRL21"/>
    <property type="match status" value="1"/>
</dbReference>
<protein>
    <recommendedName>
        <fullName evidence="1">R13L1/DRL21-like LRR repeat region domain-containing protein</fullName>
    </recommendedName>
</protein>
<accession>A0A6A3BX11</accession>
<dbReference type="AlphaFoldDB" id="A0A6A3BX11"/>
<dbReference type="EMBL" id="VEPZ02000638">
    <property type="protein sequence ID" value="KAE8721155.1"/>
    <property type="molecule type" value="Genomic_DNA"/>
</dbReference>
<reference evidence="2" key="1">
    <citation type="submission" date="2019-09" db="EMBL/GenBank/DDBJ databases">
        <title>Draft genome information of white flower Hibiscus syriacus.</title>
        <authorList>
            <person name="Kim Y.-M."/>
        </authorList>
    </citation>
    <scope>NUCLEOTIDE SEQUENCE [LARGE SCALE GENOMIC DNA]</scope>
    <source>
        <strain evidence="2">YM2019G1</strain>
    </source>
</reference>
<evidence type="ECO:0000259" key="1">
    <source>
        <dbReference type="Pfam" id="PF25019"/>
    </source>
</evidence>
<comment type="caution">
    <text evidence="2">The sequence shown here is derived from an EMBL/GenBank/DDBJ whole genome shotgun (WGS) entry which is preliminary data.</text>
</comment>
<sequence length="142" mass="15841">MMTLGRCGVRRVVSEWEHMLGWVTAMLKVDAKDANLKDKMNLEMLQLIWGANNDGDSKHDREVLEQLKLHLYLERLHSVSTGWIWSTIRAEAEGAKVPWHKVFQTDLGNGSCDVRPCSEGAVLGGRAVPERSLSLGSVSTIL</sequence>
<evidence type="ECO:0000313" key="2">
    <source>
        <dbReference type="EMBL" id="KAE8721155.1"/>
    </source>
</evidence>
<feature type="domain" description="R13L1/DRL21-like LRR repeat region" evidence="1">
    <location>
        <begin position="28"/>
        <end position="77"/>
    </location>
</feature>
<proteinExistence type="predicted"/>
<evidence type="ECO:0000313" key="3">
    <source>
        <dbReference type="Proteomes" id="UP000436088"/>
    </source>
</evidence>
<gene>
    <name evidence="2" type="ORF">F3Y22_tig00016637pilonHSYRG00021</name>
</gene>